<dbReference type="EMBL" id="LR796723">
    <property type="protein sequence ID" value="CAB4162024.1"/>
    <property type="molecule type" value="Genomic_DNA"/>
</dbReference>
<proteinExistence type="predicted"/>
<accession>A0A6J5P3E7</accession>
<sequence>MKTRPLKQGHTPAECALLYQVTAANASPPVVGTNEAHAEFGPLASCDLLWEETAGGTMDLEVYYMYRSSGLFVRDDTIGKISVNANSKGGVVLTPSSADAVYVSVTNFAAAGEISVWAQAKYA</sequence>
<name>A0A6J5P3E7_9CAUD</name>
<reference evidence="1" key="1">
    <citation type="submission" date="2020-04" db="EMBL/GenBank/DDBJ databases">
        <authorList>
            <person name="Chiriac C."/>
            <person name="Salcher M."/>
            <person name="Ghai R."/>
            <person name="Kavagutti S V."/>
        </authorList>
    </citation>
    <scope>NUCLEOTIDE SEQUENCE</scope>
</reference>
<organism evidence="1">
    <name type="scientific">uncultured Caudovirales phage</name>
    <dbReference type="NCBI Taxonomy" id="2100421"/>
    <lineage>
        <taxon>Viruses</taxon>
        <taxon>Duplodnaviria</taxon>
        <taxon>Heunggongvirae</taxon>
        <taxon>Uroviricota</taxon>
        <taxon>Caudoviricetes</taxon>
        <taxon>Peduoviridae</taxon>
        <taxon>Maltschvirus</taxon>
        <taxon>Maltschvirus maltsch</taxon>
    </lineage>
</organism>
<gene>
    <name evidence="1" type="ORF">UFOVP777_17</name>
</gene>
<evidence type="ECO:0000313" key="1">
    <source>
        <dbReference type="EMBL" id="CAB4162024.1"/>
    </source>
</evidence>
<protein>
    <submittedName>
        <fullName evidence="1">Uncharacterized protein</fullName>
    </submittedName>
</protein>